<evidence type="ECO:0000256" key="7">
    <source>
        <dbReference type="ARBA" id="ARBA00023128"/>
    </source>
</evidence>
<dbReference type="Gene3D" id="4.10.320.10">
    <property type="entry name" value="E3-binding domain"/>
    <property type="match status" value="1"/>
</dbReference>
<feature type="domain" description="Lipoyl-binding" evidence="11">
    <location>
        <begin position="75"/>
        <end position="150"/>
    </location>
</feature>
<name>A0A6P7TE13_9MOLL</name>
<dbReference type="Pfam" id="PF00198">
    <property type="entry name" value="2-oxoacid_dh"/>
    <property type="match status" value="1"/>
</dbReference>
<evidence type="ECO:0000256" key="6">
    <source>
        <dbReference type="ARBA" id="ARBA00022946"/>
    </source>
</evidence>
<feature type="domain" description="Peripheral subunit-binding (PSBD)" evidence="12">
    <location>
        <begin position="185"/>
        <end position="222"/>
    </location>
</feature>
<dbReference type="GO" id="GO:0005829">
    <property type="term" value="C:cytosol"/>
    <property type="evidence" value="ECO:0007669"/>
    <property type="project" value="UniProtKB-ARBA"/>
</dbReference>
<evidence type="ECO:0000256" key="8">
    <source>
        <dbReference type="ARBA" id="ARBA00023315"/>
    </source>
</evidence>
<comment type="cofactor">
    <cofactor evidence="1 10">
        <name>(R)-lipoate</name>
        <dbReference type="ChEBI" id="CHEBI:83088"/>
    </cofactor>
</comment>
<dbReference type="Proteomes" id="UP000515154">
    <property type="component" value="Linkage group LG19"/>
</dbReference>
<evidence type="ECO:0000259" key="12">
    <source>
        <dbReference type="PROSITE" id="PS51826"/>
    </source>
</evidence>
<dbReference type="AlphaFoldDB" id="A0A6P7TE13"/>
<evidence type="ECO:0000256" key="10">
    <source>
        <dbReference type="RuleBase" id="RU003423"/>
    </source>
</evidence>
<dbReference type="GO" id="GO:0005759">
    <property type="term" value="C:mitochondrial matrix"/>
    <property type="evidence" value="ECO:0007669"/>
    <property type="project" value="UniProtKB-SubCell"/>
</dbReference>
<dbReference type="SUPFAM" id="SSF52777">
    <property type="entry name" value="CoA-dependent acyltransferases"/>
    <property type="match status" value="1"/>
</dbReference>
<dbReference type="EC" id="2.3.1.-" evidence="10"/>
<dbReference type="Pfam" id="PF02817">
    <property type="entry name" value="E3_binding"/>
    <property type="match status" value="1"/>
</dbReference>
<comment type="subcellular location">
    <subcellularLocation>
        <location evidence="2">Mitochondrion matrix</location>
    </subcellularLocation>
</comment>
<dbReference type="GO" id="GO:0016407">
    <property type="term" value="F:acetyltransferase activity"/>
    <property type="evidence" value="ECO:0007669"/>
    <property type="project" value="TreeGrafter"/>
</dbReference>
<sequence>MSAVLKLVRLRPNNFATPAFRISKRPCTTGKGRRLCLLHTPAALKNGCLRHHLNYGGMNQCKRAFHLSAARSGEIVQFTLADIGEGIKEVNIKEWFINIGDEVAQFDSICEVQSDKASVTITSRYDGVVRRLYYNIDDIAKVGAPLVDIELLGDTETEEQVDTFDVEDSKSEEQIHGKLQVMKSLATPAVRRISIEQKIPLSSVIGTGKDGRILKEDMLRHIENLTRAPPGMFQCITPPEPLVETAPLPAAKKRKPEPAVRPYIPQASVQEDRVEPIRGIRKAMVKSMNAAHAIPHFGYYDDIDMSSLVQLRYDLKSTSKARGFKLSFMPFIIKSTSLALLEYPVLNASVDSNCENITYKASHNIGIAMDTPDGLIVPNIKNVQSLSLHQIALELNRLHELGINGKLGPSELKGGTFSLSNIGSIGGTYARPLIMPPEVAIGALGKISVRPKFNHEGEIVKAHTMQVSWSADHRVIDGATMARFSNIWKSYLEKPGTMLLDTR</sequence>
<proteinExistence type="inferred from homology"/>
<dbReference type="InterPro" id="IPR050743">
    <property type="entry name" value="2-oxoacid_DH_E2_comp"/>
</dbReference>
<comment type="catalytic activity">
    <reaction evidence="9">
        <text>N(6)-[(R)-dihydrolipoyl]-L-lysyl-[protein] + 2-methylpropanoyl-CoA = N(6)-[(R)-S(8)-2-methylpropanoyldihydrolipoyl]-L-lysyl-[protein] + CoA</text>
        <dbReference type="Rhea" id="RHEA:18865"/>
        <dbReference type="Rhea" id="RHEA-COMP:10475"/>
        <dbReference type="Rhea" id="RHEA-COMP:10497"/>
        <dbReference type="ChEBI" id="CHEBI:57287"/>
        <dbReference type="ChEBI" id="CHEBI:57338"/>
        <dbReference type="ChEBI" id="CHEBI:83100"/>
        <dbReference type="ChEBI" id="CHEBI:83142"/>
        <dbReference type="EC" id="2.3.1.168"/>
    </reaction>
    <physiologicalReaction direction="left-to-right" evidence="9">
        <dbReference type="Rhea" id="RHEA:18866"/>
    </physiologicalReaction>
</comment>
<dbReference type="PANTHER" id="PTHR43178:SF5">
    <property type="entry name" value="LIPOAMIDE ACYLTRANSFERASE COMPONENT OF BRANCHED-CHAIN ALPHA-KETO ACID DEHYDROGENASE COMPLEX, MITOCHONDRIAL"/>
    <property type="match status" value="1"/>
</dbReference>
<dbReference type="PROSITE" id="PS51826">
    <property type="entry name" value="PSBD"/>
    <property type="match status" value="1"/>
</dbReference>
<evidence type="ECO:0000256" key="9">
    <source>
        <dbReference type="ARBA" id="ARBA00051775"/>
    </source>
</evidence>
<dbReference type="SUPFAM" id="SSF51230">
    <property type="entry name" value="Single hybrid motif"/>
    <property type="match status" value="1"/>
</dbReference>
<dbReference type="InterPro" id="IPR011053">
    <property type="entry name" value="Single_hybrid_motif"/>
</dbReference>
<keyword evidence="13" id="KW-1185">Reference proteome</keyword>
<dbReference type="GO" id="GO:0031405">
    <property type="term" value="F:lipoic acid binding"/>
    <property type="evidence" value="ECO:0007669"/>
    <property type="project" value="TreeGrafter"/>
</dbReference>
<dbReference type="GO" id="GO:0043754">
    <property type="term" value="F:dihydrolipoamide branched chain acyltransferase activity"/>
    <property type="evidence" value="ECO:0007669"/>
    <property type="project" value="UniProtKB-EC"/>
</dbReference>
<dbReference type="PROSITE" id="PS50968">
    <property type="entry name" value="BIOTINYL_LIPOYL"/>
    <property type="match status" value="1"/>
</dbReference>
<dbReference type="InterPro" id="IPR023213">
    <property type="entry name" value="CAT-like_dom_sf"/>
</dbReference>
<keyword evidence="6" id="KW-0809">Transit peptide</keyword>
<organism evidence="13 14">
    <name type="scientific">Octopus sinensis</name>
    <name type="common">East Asian common octopus</name>
    <dbReference type="NCBI Taxonomy" id="2607531"/>
    <lineage>
        <taxon>Eukaryota</taxon>
        <taxon>Metazoa</taxon>
        <taxon>Spiralia</taxon>
        <taxon>Lophotrochozoa</taxon>
        <taxon>Mollusca</taxon>
        <taxon>Cephalopoda</taxon>
        <taxon>Coleoidea</taxon>
        <taxon>Octopodiformes</taxon>
        <taxon>Octopoda</taxon>
        <taxon>Incirrata</taxon>
        <taxon>Octopodidae</taxon>
        <taxon>Octopus</taxon>
    </lineage>
</organism>
<dbReference type="RefSeq" id="XP_029648242.1">
    <property type="nucleotide sequence ID" value="XM_029792382.2"/>
</dbReference>
<dbReference type="InterPro" id="IPR003016">
    <property type="entry name" value="2-oxoA_DH_lipoyl-BS"/>
</dbReference>
<dbReference type="Gene3D" id="3.30.559.10">
    <property type="entry name" value="Chloramphenicol acetyltransferase-like domain"/>
    <property type="match status" value="1"/>
</dbReference>
<dbReference type="PROSITE" id="PS00189">
    <property type="entry name" value="LIPOYL"/>
    <property type="match status" value="1"/>
</dbReference>
<evidence type="ECO:0000256" key="5">
    <source>
        <dbReference type="ARBA" id="ARBA00022823"/>
    </source>
</evidence>
<keyword evidence="4 10" id="KW-0808">Transferase</keyword>
<gene>
    <name evidence="14" type="primary">LOC115222222</name>
</gene>
<dbReference type="PANTHER" id="PTHR43178">
    <property type="entry name" value="DIHYDROLIPOAMIDE ACETYLTRANSFERASE COMPONENT OF PYRUVATE DEHYDROGENASE COMPLEX"/>
    <property type="match status" value="1"/>
</dbReference>
<protein>
    <recommendedName>
        <fullName evidence="10">Dihydrolipoamide acetyltransferase component of pyruvate dehydrogenase complex</fullName>
        <ecNumber evidence="10">2.3.1.-</ecNumber>
    </recommendedName>
</protein>
<reference evidence="14" key="1">
    <citation type="submission" date="2025-08" db="UniProtKB">
        <authorList>
            <consortium name="RefSeq"/>
        </authorList>
    </citation>
    <scope>IDENTIFICATION</scope>
</reference>
<dbReference type="InterPro" id="IPR004167">
    <property type="entry name" value="PSBD"/>
</dbReference>
<dbReference type="CDD" id="cd06849">
    <property type="entry name" value="lipoyl_domain"/>
    <property type="match status" value="1"/>
</dbReference>
<evidence type="ECO:0000259" key="11">
    <source>
        <dbReference type="PROSITE" id="PS50968"/>
    </source>
</evidence>
<dbReference type="Gene3D" id="2.40.50.100">
    <property type="match status" value="1"/>
</dbReference>
<dbReference type="FunFam" id="3.30.559.10:FF:000027">
    <property type="entry name" value="Dihydrolipoamide acetyltransferase component of pyruvate dehydrogenase complex"/>
    <property type="match status" value="1"/>
</dbReference>
<evidence type="ECO:0000313" key="14">
    <source>
        <dbReference type="RefSeq" id="XP_029648242.1"/>
    </source>
</evidence>
<dbReference type="KEGG" id="osn:115222222"/>
<keyword evidence="7" id="KW-0496">Mitochondrion</keyword>
<dbReference type="FunFam" id="2.40.50.100:FF:000013">
    <property type="entry name" value="Dihydrolipoamide acetyltransferase component of pyruvate dehydrogenase complex"/>
    <property type="match status" value="1"/>
</dbReference>
<dbReference type="Pfam" id="PF00364">
    <property type="entry name" value="Biotin_lipoyl"/>
    <property type="match status" value="1"/>
</dbReference>
<dbReference type="InterPro" id="IPR000089">
    <property type="entry name" value="Biotin_lipoyl"/>
</dbReference>
<dbReference type="InterPro" id="IPR001078">
    <property type="entry name" value="2-oxoacid_DH_actylTfrase"/>
</dbReference>
<evidence type="ECO:0000313" key="13">
    <source>
        <dbReference type="Proteomes" id="UP000515154"/>
    </source>
</evidence>
<dbReference type="FunFam" id="4.10.320.10:FF:000002">
    <property type="entry name" value="Dihydrolipoamide acetyltransferase component of pyruvate dehydrogenase complex"/>
    <property type="match status" value="1"/>
</dbReference>
<evidence type="ECO:0000256" key="1">
    <source>
        <dbReference type="ARBA" id="ARBA00001938"/>
    </source>
</evidence>
<evidence type="ECO:0000256" key="3">
    <source>
        <dbReference type="ARBA" id="ARBA00007317"/>
    </source>
</evidence>
<comment type="similarity">
    <text evidence="3 10">Belongs to the 2-oxoacid dehydrogenase family.</text>
</comment>
<evidence type="ECO:0000256" key="2">
    <source>
        <dbReference type="ARBA" id="ARBA00004305"/>
    </source>
</evidence>
<dbReference type="InterPro" id="IPR036625">
    <property type="entry name" value="E3-bd_dom_sf"/>
</dbReference>
<accession>A0A6P7TE13</accession>
<dbReference type="SUPFAM" id="SSF47005">
    <property type="entry name" value="Peripheral subunit-binding domain of 2-oxo acid dehydrogenase complex"/>
    <property type="match status" value="1"/>
</dbReference>
<keyword evidence="5 10" id="KW-0450">Lipoyl</keyword>
<keyword evidence="8 10" id="KW-0012">Acyltransferase</keyword>
<evidence type="ECO:0000256" key="4">
    <source>
        <dbReference type="ARBA" id="ARBA00022679"/>
    </source>
</evidence>